<dbReference type="RefSeq" id="WP_074923554.1">
    <property type="nucleotide sequence ID" value="NZ_CP141274.1"/>
</dbReference>
<evidence type="ECO:0000313" key="1">
    <source>
        <dbReference type="EMBL" id="SDZ49425.1"/>
    </source>
</evidence>
<name>A0A1H3TIE8_9BURK</name>
<accession>A0A1H3TIE8</accession>
<evidence type="ECO:0000313" key="2">
    <source>
        <dbReference type="Proteomes" id="UP000183417"/>
    </source>
</evidence>
<dbReference type="Proteomes" id="UP000183417">
    <property type="component" value="Unassembled WGS sequence"/>
</dbReference>
<organism evidence="1 2">
    <name type="scientific">Delftia lacustris</name>
    <dbReference type="NCBI Taxonomy" id="558537"/>
    <lineage>
        <taxon>Bacteria</taxon>
        <taxon>Pseudomonadati</taxon>
        <taxon>Pseudomonadota</taxon>
        <taxon>Betaproteobacteria</taxon>
        <taxon>Burkholderiales</taxon>
        <taxon>Comamonadaceae</taxon>
        <taxon>Delftia</taxon>
    </lineage>
</organism>
<dbReference type="AlphaFoldDB" id="A0A1H3TIE8"/>
<gene>
    <name evidence="1" type="ORF">SAMN05421547_12871</name>
</gene>
<protein>
    <submittedName>
        <fullName evidence="1">Uncharacterized protein</fullName>
    </submittedName>
</protein>
<reference evidence="1 2" key="1">
    <citation type="submission" date="2016-10" db="EMBL/GenBank/DDBJ databases">
        <authorList>
            <person name="de Groot N.N."/>
        </authorList>
    </citation>
    <scope>NUCLEOTIDE SEQUENCE [LARGE SCALE GENOMIC DNA]</scope>
    <source>
        <strain evidence="1 2">LMG 24775</strain>
    </source>
</reference>
<dbReference type="EMBL" id="FNPE01000028">
    <property type="protein sequence ID" value="SDZ49425.1"/>
    <property type="molecule type" value="Genomic_DNA"/>
</dbReference>
<dbReference type="GeneID" id="94693419"/>
<sequence length="71" mass="8112">MSSSATADRDHHWATDWHYALRHAFALADAHALAARQASRPLITQRAQWAVQFDRSRDQIHRLLHLDGTPS</sequence>
<proteinExistence type="predicted"/>